<dbReference type="InterPro" id="IPR036179">
    <property type="entry name" value="Ig-like_dom_sf"/>
</dbReference>
<evidence type="ECO:0000256" key="11">
    <source>
        <dbReference type="ARBA" id="ARBA00023319"/>
    </source>
</evidence>
<dbReference type="Gene3D" id="2.60.40.10">
    <property type="entry name" value="Immunoglobulins"/>
    <property type="match status" value="4"/>
</dbReference>
<dbReference type="GeneTree" id="ENSGT01050000244808"/>
<protein>
    <submittedName>
        <fullName evidence="14">Fc receptor-like protein 4</fullName>
    </submittedName>
</protein>
<feature type="domain" description="Ig-like" evidence="13">
    <location>
        <begin position="14"/>
        <end position="94"/>
    </location>
</feature>
<keyword evidence="10" id="KW-0325">Glycoprotein</keyword>
<feature type="domain" description="Ig-like" evidence="13">
    <location>
        <begin position="97"/>
        <end position="175"/>
    </location>
</feature>
<keyword evidence="5" id="KW-0677">Repeat</keyword>
<dbReference type="SMART" id="SM00409">
    <property type="entry name" value="IG"/>
    <property type="match status" value="4"/>
</dbReference>
<evidence type="ECO:0000256" key="8">
    <source>
        <dbReference type="ARBA" id="ARBA00023157"/>
    </source>
</evidence>
<dbReference type="FunFam" id="2.60.40.10:FF:001308">
    <property type="entry name" value="Fc receptor like 4"/>
    <property type="match status" value="1"/>
</dbReference>
<dbReference type="GO" id="GO:0005886">
    <property type="term" value="C:plasma membrane"/>
    <property type="evidence" value="ECO:0007669"/>
    <property type="project" value="UniProtKB-SubCell"/>
</dbReference>
<keyword evidence="11" id="KW-0393">Immunoglobulin domain</keyword>
<dbReference type="InterPro" id="IPR003598">
    <property type="entry name" value="Ig_sub2"/>
</dbReference>
<feature type="domain" description="Ig-like" evidence="13">
    <location>
        <begin position="282"/>
        <end position="370"/>
    </location>
</feature>
<reference evidence="14" key="3">
    <citation type="submission" date="2025-09" db="UniProtKB">
        <authorList>
            <consortium name="Ensembl"/>
        </authorList>
    </citation>
    <scope>IDENTIFICATION</scope>
</reference>
<evidence type="ECO:0000313" key="14">
    <source>
        <dbReference type="Ensembl" id="ENSMODP00000043399.1"/>
    </source>
</evidence>
<comment type="subcellular location">
    <subcellularLocation>
        <location evidence="1">Cell membrane</location>
        <topology evidence="1">Single-pass type I membrane protein</topology>
    </subcellularLocation>
</comment>
<keyword evidence="6 12" id="KW-1133">Transmembrane helix</keyword>
<evidence type="ECO:0000256" key="4">
    <source>
        <dbReference type="ARBA" id="ARBA00022729"/>
    </source>
</evidence>
<evidence type="ECO:0000256" key="3">
    <source>
        <dbReference type="ARBA" id="ARBA00022692"/>
    </source>
</evidence>
<dbReference type="Ensembl" id="ENSMODT00000079811.1">
    <property type="protein sequence ID" value="ENSMODP00000043399.1"/>
    <property type="gene ID" value="ENSMODG00000010633.4"/>
</dbReference>
<keyword evidence="4" id="KW-0732">Signal</keyword>
<dbReference type="AlphaFoldDB" id="A0A5F8G7H3"/>
<keyword evidence="8" id="KW-1015">Disulfide bond</keyword>
<evidence type="ECO:0000256" key="6">
    <source>
        <dbReference type="ARBA" id="ARBA00022989"/>
    </source>
</evidence>
<dbReference type="InterPro" id="IPR050488">
    <property type="entry name" value="Ig_Fc_receptor"/>
</dbReference>
<dbReference type="Proteomes" id="UP000002280">
    <property type="component" value="Chromosome 2"/>
</dbReference>
<evidence type="ECO:0000256" key="9">
    <source>
        <dbReference type="ARBA" id="ARBA00023170"/>
    </source>
</evidence>
<evidence type="ECO:0000256" key="7">
    <source>
        <dbReference type="ARBA" id="ARBA00023136"/>
    </source>
</evidence>
<evidence type="ECO:0000256" key="10">
    <source>
        <dbReference type="ARBA" id="ARBA00023180"/>
    </source>
</evidence>
<dbReference type="Pfam" id="PF13895">
    <property type="entry name" value="Ig_2"/>
    <property type="match status" value="2"/>
</dbReference>
<dbReference type="InterPro" id="IPR007110">
    <property type="entry name" value="Ig-like_dom"/>
</dbReference>
<keyword evidence="15" id="KW-1185">Reference proteome</keyword>
<evidence type="ECO:0000259" key="13">
    <source>
        <dbReference type="PROSITE" id="PS50835"/>
    </source>
</evidence>
<dbReference type="InterPro" id="IPR013783">
    <property type="entry name" value="Ig-like_fold"/>
</dbReference>
<evidence type="ECO:0000256" key="1">
    <source>
        <dbReference type="ARBA" id="ARBA00004251"/>
    </source>
</evidence>
<accession>A0A5F8G7H3</accession>
<dbReference type="SUPFAM" id="SSF48726">
    <property type="entry name" value="Immunoglobulin"/>
    <property type="match status" value="4"/>
</dbReference>
<dbReference type="SMART" id="SM00408">
    <property type="entry name" value="IGc2"/>
    <property type="match status" value="3"/>
</dbReference>
<name>A0A5F8G7H3_MONDO</name>
<dbReference type="PANTHER" id="PTHR11481:SF64">
    <property type="entry name" value="FC RECEPTOR-LIKE PROTEIN 4"/>
    <property type="match status" value="1"/>
</dbReference>
<reference evidence="14" key="2">
    <citation type="submission" date="2025-08" db="UniProtKB">
        <authorList>
            <consortium name="Ensembl"/>
        </authorList>
    </citation>
    <scope>IDENTIFICATION</scope>
</reference>
<organism evidence="14 15">
    <name type="scientific">Monodelphis domestica</name>
    <name type="common">Gray short-tailed opossum</name>
    <dbReference type="NCBI Taxonomy" id="13616"/>
    <lineage>
        <taxon>Eukaryota</taxon>
        <taxon>Metazoa</taxon>
        <taxon>Chordata</taxon>
        <taxon>Craniata</taxon>
        <taxon>Vertebrata</taxon>
        <taxon>Euteleostomi</taxon>
        <taxon>Mammalia</taxon>
        <taxon>Metatheria</taxon>
        <taxon>Didelphimorphia</taxon>
        <taxon>Didelphidae</taxon>
        <taxon>Monodelphis</taxon>
    </lineage>
</organism>
<dbReference type="PROSITE" id="PS50835">
    <property type="entry name" value="IG_LIKE"/>
    <property type="match status" value="4"/>
</dbReference>
<feature type="transmembrane region" description="Helical" evidence="12">
    <location>
        <begin position="392"/>
        <end position="415"/>
    </location>
</feature>
<proteinExistence type="predicted"/>
<evidence type="ECO:0000256" key="5">
    <source>
        <dbReference type="ARBA" id="ARBA00022737"/>
    </source>
</evidence>
<evidence type="ECO:0000313" key="15">
    <source>
        <dbReference type="Proteomes" id="UP000002280"/>
    </source>
</evidence>
<dbReference type="Pfam" id="PF13927">
    <property type="entry name" value="Ig_3"/>
    <property type="match status" value="1"/>
</dbReference>
<keyword evidence="2" id="KW-1003">Cell membrane</keyword>
<reference evidence="14 15" key="1">
    <citation type="journal article" date="2007" name="Nature">
        <title>Genome of the marsupial Monodelphis domestica reveals innovation in non-coding sequences.</title>
        <authorList>
            <person name="Mikkelsen T.S."/>
            <person name="Wakefield M.J."/>
            <person name="Aken B."/>
            <person name="Amemiya C.T."/>
            <person name="Chang J.L."/>
            <person name="Duke S."/>
            <person name="Garber M."/>
            <person name="Gentles A.J."/>
            <person name="Goodstadt L."/>
            <person name="Heger A."/>
            <person name="Jurka J."/>
            <person name="Kamal M."/>
            <person name="Mauceli E."/>
            <person name="Searle S.M."/>
            <person name="Sharpe T."/>
            <person name="Baker M.L."/>
            <person name="Batzer M.A."/>
            <person name="Benos P.V."/>
            <person name="Belov K."/>
            <person name="Clamp M."/>
            <person name="Cook A."/>
            <person name="Cuff J."/>
            <person name="Das R."/>
            <person name="Davidow L."/>
            <person name="Deakin J.E."/>
            <person name="Fazzari M.J."/>
            <person name="Glass J.L."/>
            <person name="Grabherr M."/>
            <person name="Greally J.M."/>
            <person name="Gu W."/>
            <person name="Hore T.A."/>
            <person name="Huttley G.A."/>
            <person name="Kleber M."/>
            <person name="Jirtle R.L."/>
            <person name="Koina E."/>
            <person name="Lee J.T."/>
            <person name="Mahony S."/>
            <person name="Marra M.A."/>
            <person name="Miller R.D."/>
            <person name="Nicholls R.D."/>
            <person name="Oda M."/>
            <person name="Papenfuss A.T."/>
            <person name="Parra Z.E."/>
            <person name="Pollock D.D."/>
            <person name="Ray D.A."/>
            <person name="Schein J.E."/>
            <person name="Speed T.P."/>
            <person name="Thompson K."/>
            <person name="VandeBerg J.L."/>
            <person name="Wade C.M."/>
            <person name="Walker J.A."/>
            <person name="Waters P.D."/>
            <person name="Webber C."/>
            <person name="Weidman J.R."/>
            <person name="Xie X."/>
            <person name="Zody M.C."/>
            <person name="Baldwin J."/>
            <person name="Abdouelleil A."/>
            <person name="Abdulkadir J."/>
            <person name="Abebe A."/>
            <person name="Abera B."/>
            <person name="Abreu J."/>
            <person name="Acer S.C."/>
            <person name="Aftuck L."/>
            <person name="Alexander A."/>
            <person name="An P."/>
            <person name="Anderson E."/>
            <person name="Anderson S."/>
            <person name="Arachi H."/>
            <person name="Azer M."/>
            <person name="Bachantsang P."/>
            <person name="Barry A."/>
            <person name="Bayul T."/>
            <person name="Berlin A."/>
            <person name="Bessette D."/>
            <person name="Bloom T."/>
            <person name="Bloom T."/>
            <person name="Boguslavskiy L."/>
            <person name="Bonnet C."/>
            <person name="Boukhgalter B."/>
            <person name="Bourzgui I."/>
            <person name="Brown A."/>
            <person name="Cahill P."/>
            <person name="Channer S."/>
            <person name="Cheshatsang Y."/>
            <person name="Chuda L."/>
            <person name="Citroen M."/>
            <person name="Collymore A."/>
            <person name="Cooke P."/>
            <person name="Costello M."/>
            <person name="D'Aco K."/>
            <person name="Daza R."/>
            <person name="De Haan G."/>
            <person name="DeGray S."/>
            <person name="DeMaso C."/>
            <person name="Dhargay N."/>
            <person name="Dooley K."/>
            <person name="Dooley E."/>
            <person name="Doricent M."/>
            <person name="Dorje P."/>
            <person name="Dorjee K."/>
            <person name="Dupes A."/>
            <person name="Elong R."/>
            <person name="Falk J."/>
            <person name="Farina A."/>
            <person name="Faro S."/>
            <person name="Ferguson D."/>
            <person name="Fisher S."/>
            <person name="Foley C.D."/>
            <person name="Franke A."/>
            <person name="Friedrich D."/>
            <person name="Gadbois L."/>
            <person name="Gearin G."/>
            <person name="Gearin C.R."/>
            <person name="Giannoukos G."/>
            <person name="Goode T."/>
            <person name="Graham J."/>
            <person name="Grandbois E."/>
            <person name="Grewal S."/>
            <person name="Gyaltsen K."/>
            <person name="Hafez N."/>
            <person name="Hagos B."/>
            <person name="Hall J."/>
            <person name="Henson C."/>
            <person name="Hollinger A."/>
            <person name="Honan T."/>
            <person name="Huard M.D."/>
            <person name="Hughes L."/>
            <person name="Hurhula B."/>
            <person name="Husby M.E."/>
            <person name="Kamat A."/>
            <person name="Kanga B."/>
            <person name="Kashin S."/>
            <person name="Khazanovich D."/>
            <person name="Kisner P."/>
            <person name="Lance K."/>
            <person name="Lara M."/>
            <person name="Lee W."/>
            <person name="Lennon N."/>
            <person name="Letendre F."/>
            <person name="LeVine R."/>
            <person name="Lipovsky A."/>
            <person name="Liu X."/>
            <person name="Liu J."/>
            <person name="Liu S."/>
            <person name="Lokyitsang T."/>
            <person name="Lokyitsang Y."/>
            <person name="Lubonja R."/>
            <person name="Lui A."/>
            <person name="MacDonald P."/>
            <person name="Magnisalis V."/>
            <person name="Maru K."/>
            <person name="Matthews C."/>
            <person name="McCusker W."/>
            <person name="McDonough S."/>
            <person name="Mehta T."/>
            <person name="Meldrim J."/>
            <person name="Meneus L."/>
            <person name="Mihai O."/>
            <person name="Mihalev A."/>
            <person name="Mihova T."/>
            <person name="Mittelman R."/>
            <person name="Mlenga V."/>
            <person name="Montmayeur A."/>
            <person name="Mulrain L."/>
            <person name="Navidi A."/>
            <person name="Naylor J."/>
            <person name="Negash T."/>
            <person name="Nguyen T."/>
            <person name="Nguyen N."/>
            <person name="Nicol R."/>
            <person name="Norbu C."/>
            <person name="Norbu N."/>
            <person name="Novod N."/>
            <person name="O'Neill B."/>
            <person name="Osman S."/>
            <person name="Markiewicz E."/>
            <person name="Oyono O.L."/>
            <person name="Patti C."/>
            <person name="Phunkhang P."/>
            <person name="Pierre F."/>
            <person name="Priest M."/>
            <person name="Raghuraman S."/>
            <person name="Rege F."/>
            <person name="Reyes R."/>
            <person name="Rise C."/>
            <person name="Rogov P."/>
            <person name="Ross K."/>
            <person name="Ryan E."/>
            <person name="Settipalli S."/>
            <person name="Shea T."/>
            <person name="Sherpa N."/>
            <person name="Shi L."/>
            <person name="Shih D."/>
            <person name="Sparrow T."/>
            <person name="Spaulding J."/>
            <person name="Stalker J."/>
            <person name="Stange-Thomann N."/>
            <person name="Stavropoulos S."/>
            <person name="Stone C."/>
            <person name="Strader C."/>
            <person name="Tesfaye S."/>
            <person name="Thomson T."/>
            <person name="Thoulutsang Y."/>
            <person name="Thoulutsang D."/>
            <person name="Topham K."/>
            <person name="Topping I."/>
            <person name="Tsamla T."/>
            <person name="Vassiliev H."/>
            <person name="Vo A."/>
            <person name="Wangchuk T."/>
            <person name="Wangdi T."/>
            <person name="Weiand M."/>
            <person name="Wilkinson J."/>
            <person name="Wilson A."/>
            <person name="Yadav S."/>
            <person name="Young G."/>
            <person name="Yu Q."/>
            <person name="Zembek L."/>
            <person name="Zhong D."/>
            <person name="Zimmer A."/>
            <person name="Zwirko Z."/>
            <person name="Jaffe D.B."/>
            <person name="Alvarez P."/>
            <person name="Brockman W."/>
            <person name="Butler J."/>
            <person name="Chin C."/>
            <person name="Gnerre S."/>
            <person name="MacCallum I."/>
            <person name="Graves J.A."/>
            <person name="Ponting C.P."/>
            <person name="Breen M."/>
            <person name="Samollow P.B."/>
            <person name="Lander E.S."/>
            <person name="Lindblad-Toh K."/>
        </authorList>
    </citation>
    <scope>NUCLEOTIDE SEQUENCE [LARGE SCALE GENOMIC DNA]</scope>
</reference>
<evidence type="ECO:0000256" key="2">
    <source>
        <dbReference type="ARBA" id="ARBA00022475"/>
    </source>
</evidence>
<keyword evidence="9" id="KW-0675">Receptor</keyword>
<evidence type="ECO:0000256" key="12">
    <source>
        <dbReference type="SAM" id="Phobius"/>
    </source>
</evidence>
<dbReference type="PANTHER" id="PTHR11481">
    <property type="entry name" value="IMMUNOGLOBULIN FC RECEPTOR"/>
    <property type="match status" value="1"/>
</dbReference>
<keyword evidence="7 12" id="KW-0472">Membrane</keyword>
<dbReference type="InterPro" id="IPR003599">
    <property type="entry name" value="Ig_sub"/>
</dbReference>
<keyword evidence="3 12" id="KW-0812">Transmembrane</keyword>
<sequence>MLSHSSYAVIFPHPVTAKKAIVHLSPPWTTIFQGEKVTLTCDGFNSSIPRTWWYKNEQRQKTRSTKSIVIQQPGMYRCQNQDSTLSDPVHLVVSSDPLILQTPYSVFEGDTLTLKCRGRYAERIRNITYYKDGKILSYFLKTSVFVIPQVGLSHSAQYHCTATTDLLQIFQQEISSRKVALQIQELFPPPELKVTSYQPIEGTPIALSCDTQLPPQKSDTELHFTFFRDGRTITSDWMRSRVLQIPAIWREDSGSYSCEARAVAQDIRKQSKGVKINVKRIPISGILMKIQPSGGQVTEGEKVVLICSAAQGTGNITFSWNREGIHSSLGEKTGRSLEEKFVLSDVNKNDAGKYYCTADNSISSISSQMTDVIVISRNLPPQFNSREKIRPLALGLIVIQFIMVGLCASALLFFFGPWSKLGG</sequence>
<feature type="domain" description="Ig-like" evidence="13">
    <location>
        <begin position="190"/>
        <end position="275"/>
    </location>
</feature>
<dbReference type="Bgee" id="ENSMODG00000010633">
    <property type="expression patterns" value="Expressed in blood and 18 other cell types or tissues"/>
</dbReference>